<dbReference type="WBParaSite" id="sdigi.contig244.g6607.t1">
    <property type="protein sequence ID" value="sdigi.contig244.g6607.t1"/>
    <property type="gene ID" value="sdigi.contig244.g6607"/>
</dbReference>
<keyword evidence="1" id="KW-1185">Reference proteome</keyword>
<dbReference type="AlphaFoldDB" id="A0A915PLL1"/>
<organism evidence="1 2">
    <name type="scientific">Setaria digitata</name>
    <dbReference type="NCBI Taxonomy" id="48799"/>
    <lineage>
        <taxon>Eukaryota</taxon>
        <taxon>Metazoa</taxon>
        <taxon>Ecdysozoa</taxon>
        <taxon>Nematoda</taxon>
        <taxon>Chromadorea</taxon>
        <taxon>Rhabditida</taxon>
        <taxon>Spirurina</taxon>
        <taxon>Spiruromorpha</taxon>
        <taxon>Filarioidea</taxon>
        <taxon>Setariidae</taxon>
        <taxon>Setaria</taxon>
    </lineage>
</organism>
<protein>
    <submittedName>
        <fullName evidence="2">Uncharacterized protein</fullName>
    </submittedName>
</protein>
<evidence type="ECO:0000313" key="1">
    <source>
        <dbReference type="Proteomes" id="UP000887581"/>
    </source>
</evidence>
<sequence length="71" mass="8196">MPSTPSSSTFYRNLWRLTDRNRKRKKESLTNSHSNSDEAVNEQRFVEASLEAHDALPSKGLFYSILFFDGN</sequence>
<evidence type="ECO:0000313" key="2">
    <source>
        <dbReference type="WBParaSite" id="sdigi.contig244.g6607.t1"/>
    </source>
</evidence>
<accession>A0A915PLL1</accession>
<proteinExistence type="predicted"/>
<dbReference type="Proteomes" id="UP000887581">
    <property type="component" value="Unplaced"/>
</dbReference>
<name>A0A915PLL1_9BILA</name>
<reference evidence="2" key="1">
    <citation type="submission" date="2022-11" db="UniProtKB">
        <authorList>
            <consortium name="WormBaseParasite"/>
        </authorList>
    </citation>
    <scope>IDENTIFICATION</scope>
</reference>